<dbReference type="InterPro" id="IPR036849">
    <property type="entry name" value="Enolase-like_C_sf"/>
</dbReference>
<evidence type="ECO:0000256" key="2">
    <source>
        <dbReference type="ARBA" id="ARBA00023239"/>
    </source>
</evidence>
<dbReference type="GO" id="GO:0046872">
    <property type="term" value="F:metal ion binding"/>
    <property type="evidence" value="ECO:0007669"/>
    <property type="project" value="UniProtKB-KW"/>
</dbReference>
<dbReference type="InterPro" id="IPR029065">
    <property type="entry name" value="Enolase_C-like"/>
</dbReference>
<dbReference type="Pfam" id="PF13378">
    <property type="entry name" value="MR_MLE_C"/>
    <property type="match status" value="1"/>
</dbReference>
<dbReference type="AlphaFoldDB" id="A0A9X2DUI2"/>
<keyword evidence="5" id="KW-1185">Reference proteome</keyword>
<reference evidence="4" key="1">
    <citation type="submission" date="2022-05" db="EMBL/GenBank/DDBJ databases">
        <title>Comparative Genomics of Spacecraft Associated Microbes.</title>
        <authorList>
            <person name="Tran M.T."/>
            <person name="Wright A."/>
            <person name="Seuylemezian A."/>
            <person name="Eisen J."/>
            <person name="Coil D."/>
        </authorList>
    </citation>
    <scope>NUCLEOTIDE SEQUENCE</scope>
    <source>
        <strain evidence="4">214.1.1</strain>
    </source>
</reference>
<name>A0A9X2DUI2_9BACI</name>
<accession>A0A9X2DUI2</accession>
<protein>
    <submittedName>
        <fullName evidence="4">Mandelate racemase/muconate lactonizing enzyme family protein</fullName>
    </submittedName>
</protein>
<evidence type="ECO:0000313" key="4">
    <source>
        <dbReference type="EMBL" id="MCM3715645.1"/>
    </source>
</evidence>
<evidence type="ECO:0000256" key="1">
    <source>
        <dbReference type="ARBA" id="ARBA00022723"/>
    </source>
</evidence>
<dbReference type="Pfam" id="PF02746">
    <property type="entry name" value="MR_MLE_N"/>
    <property type="match status" value="1"/>
</dbReference>
<dbReference type="SUPFAM" id="SSF51604">
    <property type="entry name" value="Enolase C-terminal domain-like"/>
    <property type="match status" value="1"/>
</dbReference>
<proteinExistence type="predicted"/>
<evidence type="ECO:0000259" key="3">
    <source>
        <dbReference type="SMART" id="SM00922"/>
    </source>
</evidence>
<evidence type="ECO:0000313" key="5">
    <source>
        <dbReference type="Proteomes" id="UP001139179"/>
    </source>
</evidence>
<dbReference type="InterPro" id="IPR029017">
    <property type="entry name" value="Enolase-like_N"/>
</dbReference>
<dbReference type="RefSeq" id="WP_251224378.1">
    <property type="nucleotide sequence ID" value="NZ_JAMBOL010000018.1"/>
</dbReference>
<comment type="caution">
    <text evidence="4">The sequence shown here is derived from an EMBL/GenBank/DDBJ whole genome shotgun (WGS) entry which is preliminary data.</text>
</comment>
<dbReference type="PANTHER" id="PTHR48080:SF2">
    <property type="entry name" value="D-GALACTONATE DEHYDRATASE"/>
    <property type="match status" value="1"/>
</dbReference>
<sequence>MKITKVETIRTPEHPNLLWVQLHTDEGIIGLGETTPRVMGAETIIHDILADILLGQDPLHIEKLWHDMYQSAHYHGYAGSEMRGISAIDLALWDILGKYTNQPLYRLLGGKCRESIRVYNTCVSHGAYNDWELSREKPGELAESLLKDGITAMKIWPYDQFSEKTRGHSISNADLQKGVSVFKQIREAVGDEIEIALEGHACWNVPSAIRIAQAVEPYRPMWLEDLIAVDSISSLKELKEATSTPLCVSERLFSRFQFMPVLEQRAATIIMPDICWVGGISEIKKIATLASAYQLPIAPHNCGGPVQTIAYSHVCTSTENVMIVETVRAFYRSYYEALVTEQPVIKEGHLYPLESPGLGTELSPSLLKRDDLIRKVSTQKSTTIGWTSGDPWEGEVGNHF</sequence>
<keyword evidence="1" id="KW-0479">Metal-binding</keyword>
<dbReference type="PANTHER" id="PTHR48080">
    <property type="entry name" value="D-GALACTONATE DEHYDRATASE-RELATED"/>
    <property type="match status" value="1"/>
</dbReference>
<dbReference type="SUPFAM" id="SSF54826">
    <property type="entry name" value="Enolase N-terminal domain-like"/>
    <property type="match status" value="1"/>
</dbReference>
<dbReference type="Proteomes" id="UP001139179">
    <property type="component" value="Unassembled WGS sequence"/>
</dbReference>
<dbReference type="SFLD" id="SFLDG00179">
    <property type="entry name" value="mandelate_racemase"/>
    <property type="match status" value="1"/>
</dbReference>
<dbReference type="InterPro" id="IPR013341">
    <property type="entry name" value="Mandelate_racemase_N_dom"/>
</dbReference>
<dbReference type="SFLD" id="SFLDS00001">
    <property type="entry name" value="Enolase"/>
    <property type="match status" value="1"/>
</dbReference>
<dbReference type="EMBL" id="JAMBOL010000018">
    <property type="protein sequence ID" value="MCM3715645.1"/>
    <property type="molecule type" value="Genomic_DNA"/>
</dbReference>
<dbReference type="GO" id="GO:0016829">
    <property type="term" value="F:lyase activity"/>
    <property type="evidence" value="ECO:0007669"/>
    <property type="project" value="UniProtKB-KW"/>
</dbReference>
<dbReference type="Gene3D" id="3.20.20.120">
    <property type="entry name" value="Enolase-like C-terminal domain"/>
    <property type="match status" value="1"/>
</dbReference>
<gene>
    <name evidence="4" type="ORF">M3202_16395</name>
</gene>
<dbReference type="Gene3D" id="3.30.390.10">
    <property type="entry name" value="Enolase-like, N-terminal domain"/>
    <property type="match status" value="1"/>
</dbReference>
<keyword evidence="2" id="KW-0456">Lyase</keyword>
<dbReference type="InterPro" id="IPR034593">
    <property type="entry name" value="DgoD-like"/>
</dbReference>
<dbReference type="InterPro" id="IPR013342">
    <property type="entry name" value="Mandelate_racemase_C"/>
</dbReference>
<dbReference type="SMART" id="SM00922">
    <property type="entry name" value="MR_MLE"/>
    <property type="match status" value="1"/>
</dbReference>
<feature type="domain" description="Mandelate racemase/muconate lactonizing enzyme C-terminal" evidence="3">
    <location>
        <begin position="138"/>
        <end position="245"/>
    </location>
</feature>
<dbReference type="CDD" id="cd03316">
    <property type="entry name" value="MR_like"/>
    <property type="match status" value="1"/>
</dbReference>
<organism evidence="4 5">
    <name type="scientific">Halalkalibacter oceani</name>
    <dbReference type="NCBI Taxonomy" id="1653776"/>
    <lineage>
        <taxon>Bacteria</taxon>
        <taxon>Bacillati</taxon>
        <taxon>Bacillota</taxon>
        <taxon>Bacilli</taxon>
        <taxon>Bacillales</taxon>
        <taxon>Bacillaceae</taxon>
        <taxon>Halalkalibacter</taxon>
    </lineage>
</organism>